<name>A0AAP9XXN9_BURGL</name>
<keyword evidence="4" id="KW-1185">Reference proteome</keyword>
<dbReference type="Proteomes" id="UP001056386">
    <property type="component" value="Chromosome 2"/>
</dbReference>
<dbReference type="GeneID" id="45693791"/>
<evidence type="ECO:0000313" key="3">
    <source>
        <dbReference type="Proteomes" id="UP000594892"/>
    </source>
</evidence>
<evidence type="ECO:0000313" key="2">
    <source>
        <dbReference type="EMBL" id="USS42834.1"/>
    </source>
</evidence>
<dbReference type="EMBL" id="CP099583">
    <property type="protein sequence ID" value="USS42834.1"/>
    <property type="molecule type" value="Genomic_DNA"/>
</dbReference>
<organism evidence="1 3">
    <name type="scientific">Burkholderia glumae</name>
    <name type="common">Pseudomonas glumae</name>
    <dbReference type="NCBI Taxonomy" id="337"/>
    <lineage>
        <taxon>Bacteria</taxon>
        <taxon>Pseudomonadati</taxon>
        <taxon>Pseudomonadota</taxon>
        <taxon>Betaproteobacteria</taxon>
        <taxon>Burkholderiales</taxon>
        <taxon>Burkholderiaceae</taxon>
        <taxon>Burkholderia</taxon>
    </lineage>
</organism>
<protein>
    <submittedName>
        <fullName evidence="1">DUF2313 domain-containing protein</fullName>
    </submittedName>
</protein>
<proteinExistence type="predicted"/>
<gene>
    <name evidence="1" type="ORF">I6H06_05220</name>
    <name evidence="2" type="ORF">NFI99_11690</name>
</gene>
<dbReference type="RefSeq" id="WP_015878172.1">
    <property type="nucleotide sequence ID" value="NZ_CP021075.1"/>
</dbReference>
<evidence type="ECO:0000313" key="1">
    <source>
        <dbReference type="EMBL" id="QPQ91122.1"/>
    </source>
</evidence>
<dbReference type="AlphaFoldDB" id="A0AAP9XXN9"/>
<evidence type="ECO:0000313" key="4">
    <source>
        <dbReference type="Proteomes" id="UP001056386"/>
    </source>
</evidence>
<dbReference type="EMBL" id="CP065600">
    <property type="protein sequence ID" value="QPQ91122.1"/>
    <property type="molecule type" value="Genomic_DNA"/>
</dbReference>
<dbReference type="Proteomes" id="UP000594892">
    <property type="component" value="Chromosome 1"/>
</dbReference>
<dbReference type="Pfam" id="PF10076">
    <property type="entry name" value="Phage_Mu_Gp48"/>
    <property type="match status" value="1"/>
</dbReference>
<sequence>MDKFWQALVHLLPPGFAFPRAPGSVVMRWLKAWAAVLREHHDWAKSAVRQWIPHRTCSRLEEWEEALGLPDPCFAGERDEEQRRTNMLARLRGDVDLAYDDSSAESPAAITAYLARYGYQVEVWYSTPFRVGRNRVGDRLGALNGVLNVKVLYLCQPFRVGRNRVGQRLRICSQDGTEIECLLARIAPARFQINVIYL</sequence>
<accession>A0AAP9XXN9</accession>
<dbReference type="InterPro" id="IPR018755">
    <property type="entry name" value="Phage_Mu_Gp48"/>
</dbReference>
<reference evidence="1 3" key="1">
    <citation type="submission" date="2020-12" db="EMBL/GenBank/DDBJ databases">
        <title>FDA dAtabase for Regulatory Grade micrObial Sequences (FDA-ARGOS): Supporting development and validation of Infectious Disease Dx tests.</title>
        <authorList>
            <person name="Minogue T."/>
            <person name="Wolcott M."/>
            <person name="Wasieloski L."/>
            <person name="Aguilar W."/>
            <person name="Moore D."/>
            <person name="Jaissle J."/>
            <person name="Tallon L."/>
            <person name="Sadzewicz L."/>
            <person name="Zhao X."/>
            <person name="Boylan J."/>
            <person name="Ott S."/>
            <person name="Bowen H."/>
            <person name="Vavikolanu K."/>
            <person name="Mehta A."/>
            <person name="Aluvathingal J."/>
            <person name="Nadendla S."/>
            <person name="Yan Y."/>
            <person name="Sichtig H."/>
        </authorList>
    </citation>
    <scope>NUCLEOTIDE SEQUENCE [LARGE SCALE GENOMIC DNA]</scope>
    <source>
        <strain evidence="1 3">FDAARGOS_949</strain>
    </source>
</reference>
<reference evidence="2" key="2">
    <citation type="submission" date="2022-06" db="EMBL/GenBank/DDBJ databases">
        <title>Draft genome sequence of Burkholderia glumae strain GR20004 isolated from rice panicle showing bacterial panicle blight.</title>
        <authorList>
            <person name="Choi S.Y."/>
            <person name="Lee Y.H."/>
        </authorList>
    </citation>
    <scope>NUCLEOTIDE SEQUENCE</scope>
    <source>
        <strain evidence="2">GR20004</strain>
    </source>
</reference>